<dbReference type="InterPro" id="IPR000210">
    <property type="entry name" value="BTB/POZ_dom"/>
</dbReference>
<dbReference type="InParanoid" id="A0A2P5HSC1"/>
<feature type="compositionally biased region" description="Polar residues" evidence="1">
    <location>
        <begin position="1"/>
        <end position="27"/>
    </location>
</feature>
<evidence type="ECO:0000313" key="3">
    <source>
        <dbReference type="EMBL" id="POS73150.1"/>
    </source>
</evidence>
<evidence type="ECO:0000256" key="1">
    <source>
        <dbReference type="SAM" id="MobiDB-lite"/>
    </source>
</evidence>
<accession>A0A2P5HSC1</accession>
<dbReference type="PANTHER" id="PTHR47843">
    <property type="entry name" value="BTB DOMAIN-CONTAINING PROTEIN-RELATED"/>
    <property type="match status" value="1"/>
</dbReference>
<evidence type="ECO:0000259" key="2">
    <source>
        <dbReference type="PROSITE" id="PS50097"/>
    </source>
</evidence>
<dbReference type="Pfam" id="PF00651">
    <property type="entry name" value="BTB"/>
    <property type="match status" value="1"/>
</dbReference>
<reference evidence="3" key="1">
    <citation type="submission" date="2017-09" db="EMBL/GenBank/DDBJ databases">
        <title>Polyketide synthases of a Diaporthe helianthi virulent isolate.</title>
        <authorList>
            <person name="Baroncelli R."/>
        </authorList>
    </citation>
    <scope>NUCLEOTIDE SEQUENCE [LARGE SCALE GENOMIC DNA]</scope>
    <source>
        <strain evidence="3">7/96</strain>
    </source>
</reference>
<dbReference type="PANTHER" id="PTHR47843:SF5">
    <property type="entry name" value="BTB_POZ DOMAIN PROTEIN"/>
    <property type="match status" value="1"/>
</dbReference>
<protein>
    <recommendedName>
        <fullName evidence="2">BTB domain-containing protein</fullName>
    </recommendedName>
</protein>
<comment type="caution">
    <text evidence="3">The sequence shown here is derived from an EMBL/GenBank/DDBJ whole genome shotgun (WGS) entry which is preliminary data.</text>
</comment>
<dbReference type="SUPFAM" id="SSF54695">
    <property type="entry name" value="POZ domain"/>
    <property type="match status" value="1"/>
</dbReference>
<dbReference type="OrthoDB" id="1022638at2759"/>
<dbReference type="Gene3D" id="3.30.710.10">
    <property type="entry name" value="Potassium Channel Kv1.1, Chain A"/>
    <property type="match status" value="1"/>
</dbReference>
<organism evidence="3 4">
    <name type="scientific">Diaporthe helianthi</name>
    <dbReference type="NCBI Taxonomy" id="158607"/>
    <lineage>
        <taxon>Eukaryota</taxon>
        <taxon>Fungi</taxon>
        <taxon>Dikarya</taxon>
        <taxon>Ascomycota</taxon>
        <taxon>Pezizomycotina</taxon>
        <taxon>Sordariomycetes</taxon>
        <taxon>Sordariomycetidae</taxon>
        <taxon>Diaporthales</taxon>
        <taxon>Diaporthaceae</taxon>
        <taxon>Diaporthe</taxon>
    </lineage>
</organism>
<gene>
    <name evidence="3" type="ORF">DHEL01_v208459</name>
</gene>
<dbReference type="PROSITE" id="PS50097">
    <property type="entry name" value="BTB"/>
    <property type="match status" value="1"/>
</dbReference>
<name>A0A2P5HSC1_DIAHE</name>
<sequence length="388" mass="43707">MPSRRSSIKVSSNARLSQTPRTPTNSGRAARHGNQEAQGDVGGEFSEGEEGEQVPETQLSSPARQLPASDPDHYQFVSNFKWEPPVNQHFLISEYLSAEYTDLEIHCAGQTFRAHKIIVCSESPVLKAMCNNLAPGQHLVLNQYRKFILGRVLDFCYHRTYYDGEFPVTVAPFLMSMTLNDVHAALEAPLAVLSDVEDPEWVAGCTECDAPESSEENQDDEYIPYSCNIHCPLDYDSDSSEDGLSSVDIPSRPRSPMEIPQPPYRISLGLNFEMYVAAKQLQIPALQLVARERFTHSFRAHWRRIWDLNTLIRHVYSETDQSDPLRGLICQMVAAGYDSELDMGFKARIRALMVENGEFAAEVLDVVLQMRNIWTDNIDGMNPETDVS</sequence>
<evidence type="ECO:0000313" key="4">
    <source>
        <dbReference type="Proteomes" id="UP000094444"/>
    </source>
</evidence>
<dbReference type="AlphaFoldDB" id="A0A2P5HSC1"/>
<dbReference type="STRING" id="158607.A0A2P5HSC1"/>
<keyword evidence="4" id="KW-1185">Reference proteome</keyword>
<feature type="domain" description="BTB" evidence="2">
    <location>
        <begin position="101"/>
        <end position="157"/>
    </location>
</feature>
<feature type="region of interest" description="Disordered" evidence="1">
    <location>
        <begin position="238"/>
        <end position="260"/>
    </location>
</feature>
<dbReference type="Proteomes" id="UP000094444">
    <property type="component" value="Unassembled WGS sequence"/>
</dbReference>
<feature type="region of interest" description="Disordered" evidence="1">
    <location>
        <begin position="1"/>
        <end position="69"/>
    </location>
</feature>
<proteinExistence type="predicted"/>
<dbReference type="EMBL" id="MAVT02000854">
    <property type="protein sequence ID" value="POS73150.1"/>
    <property type="molecule type" value="Genomic_DNA"/>
</dbReference>
<dbReference type="InterPro" id="IPR011333">
    <property type="entry name" value="SKP1/BTB/POZ_sf"/>
</dbReference>